<feature type="domain" description="Inosine/uridine-preferring nucleoside hydrolase" evidence="3">
    <location>
        <begin position="5"/>
        <end position="315"/>
    </location>
</feature>
<dbReference type="PANTHER" id="PTHR12304">
    <property type="entry name" value="INOSINE-URIDINE PREFERRING NUCLEOSIDE HYDROLASE"/>
    <property type="match status" value="1"/>
</dbReference>
<keyword evidence="5" id="KW-1185">Reference proteome</keyword>
<keyword evidence="2" id="KW-0326">Glycosidase</keyword>
<evidence type="ECO:0000313" key="5">
    <source>
        <dbReference type="Proteomes" id="UP001216390"/>
    </source>
</evidence>
<reference evidence="4" key="1">
    <citation type="submission" date="2023-01" db="EMBL/GenBank/DDBJ databases">
        <title>The diversity of Class Acidimicrobiia in South China Sea sediment environments and the proposal of Iamia marina sp. nov., a novel species of the genus Iamia.</title>
        <authorList>
            <person name="He Y."/>
            <person name="Tian X."/>
        </authorList>
    </citation>
    <scope>NUCLEOTIDE SEQUENCE</scope>
    <source>
        <strain evidence="4">DSM 19957</strain>
    </source>
</reference>
<dbReference type="Pfam" id="PF01156">
    <property type="entry name" value="IU_nuc_hydro"/>
    <property type="match status" value="1"/>
</dbReference>
<dbReference type="SUPFAM" id="SSF53590">
    <property type="entry name" value="Nucleoside hydrolase"/>
    <property type="match status" value="1"/>
</dbReference>
<dbReference type="RefSeq" id="WP_272737195.1">
    <property type="nucleotide sequence ID" value="NZ_CP116942.1"/>
</dbReference>
<dbReference type="PANTHER" id="PTHR12304:SF4">
    <property type="entry name" value="URIDINE NUCLEOSIDASE"/>
    <property type="match status" value="1"/>
</dbReference>
<sequence>MTRRLVLDTDGGVDDCVALWWALGRADVEVVALIATWGNTARDDAADNLRRILHATGHSDVPVVRGAEGPSGPAPLEDRAAHVHGDDGLGGHAGGWPTGPVAASDEAVATVLGRLVADHPAALDLVTTGPLTSLAGALAADPALASGFRSVTVMGGSVLAGGNALPAAEANVAHDPQAAATVVSTHWSTAQPPLLVGLDVTMGALLEEDVELAAAQASTTAAGRFLAGPLEGYLAFYDSVRQTPPGHLPCHDLLAVMAAAGEPVITATETWPLAVDTGGGAAWGMTVADRRPVPESTLGTFVPWRVALGVDPAPFRQAVRDLF</sequence>
<dbReference type="EMBL" id="CP116942">
    <property type="protein sequence ID" value="WCO67674.1"/>
    <property type="molecule type" value="Genomic_DNA"/>
</dbReference>
<dbReference type="GO" id="GO:0006152">
    <property type="term" value="P:purine nucleoside catabolic process"/>
    <property type="evidence" value="ECO:0007669"/>
    <property type="project" value="TreeGrafter"/>
</dbReference>
<dbReference type="Proteomes" id="UP001216390">
    <property type="component" value="Chromosome"/>
</dbReference>
<dbReference type="GO" id="GO:0005829">
    <property type="term" value="C:cytosol"/>
    <property type="evidence" value="ECO:0007669"/>
    <property type="project" value="TreeGrafter"/>
</dbReference>
<dbReference type="AlphaFoldDB" id="A0AAF0BWP3"/>
<gene>
    <name evidence="4" type="ORF">PO878_02920</name>
</gene>
<accession>A0AAF0BWP3</accession>
<evidence type="ECO:0000313" key="4">
    <source>
        <dbReference type="EMBL" id="WCO67674.1"/>
    </source>
</evidence>
<evidence type="ECO:0000256" key="2">
    <source>
        <dbReference type="ARBA" id="ARBA00023295"/>
    </source>
</evidence>
<dbReference type="Gene3D" id="3.90.245.10">
    <property type="entry name" value="Ribonucleoside hydrolase-like"/>
    <property type="match status" value="1"/>
</dbReference>
<dbReference type="InterPro" id="IPR023186">
    <property type="entry name" value="IUNH"/>
</dbReference>
<protein>
    <submittedName>
        <fullName evidence="4">Nucleoside hydrolase</fullName>
    </submittedName>
</protein>
<dbReference type="InterPro" id="IPR036452">
    <property type="entry name" value="Ribo_hydro-like"/>
</dbReference>
<dbReference type="KEGG" id="ima:PO878_02920"/>
<name>A0AAF0BWP3_9ACTN</name>
<evidence type="ECO:0000256" key="1">
    <source>
        <dbReference type="ARBA" id="ARBA00022801"/>
    </source>
</evidence>
<proteinExistence type="predicted"/>
<dbReference type="GO" id="GO:0008477">
    <property type="term" value="F:purine nucleosidase activity"/>
    <property type="evidence" value="ECO:0007669"/>
    <property type="project" value="TreeGrafter"/>
</dbReference>
<evidence type="ECO:0000259" key="3">
    <source>
        <dbReference type="Pfam" id="PF01156"/>
    </source>
</evidence>
<organism evidence="4 5">
    <name type="scientific">Iamia majanohamensis</name>
    <dbReference type="NCBI Taxonomy" id="467976"/>
    <lineage>
        <taxon>Bacteria</taxon>
        <taxon>Bacillati</taxon>
        <taxon>Actinomycetota</taxon>
        <taxon>Acidimicrobiia</taxon>
        <taxon>Acidimicrobiales</taxon>
        <taxon>Iamiaceae</taxon>
        <taxon>Iamia</taxon>
    </lineage>
</organism>
<keyword evidence="1 4" id="KW-0378">Hydrolase</keyword>
<dbReference type="InterPro" id="IPR001910">
    <property type="entry name" value="Inosine/uridine_hydrolase_dom"/>
</dbReference>